<keyword evidence="3" id="KW-1185">Reference proteome</keyword>
<feature type="region of interest" description="Disordered" evidence="1">
    <location>
        <begin position="240"/>
        <end position="262"/>
    </location>
</feature>
<comment type="caution">
    <text evidence="2">The sequence shown here is derived from an EMBL/GenBank/DDBJ whole genome shotgun (WGS) entry which is preliminary data.</text>
</comment>
<feature type="compositionally biased region" description="Acidic residues" evidence="1">
    <location>
        <begin position="252"/>
        <end position="262"/>
    </location>
</feature>
<proteinExistence type="predicted"/>
<accession>A0A9P9W9Z7</accession>
<feature type="region of interest" description="Disordered" evidence="1">
    <location>
        <begin position="1"/>
        <end position="48"/>
    </location>
</feature>
<feature type="compositionally biased region" description="Basic and acidic residues" evidence="1">
    <location>
        <begin position="240"/>
        <end position="251"/>
    </location>
</feature>
<sequence length="262" mass="28291">MEPTTPNKSTDHVIISGGSPGVPRGRRKIDSRSATSGPRSPNAESIVTLTSARRLVISRDNPHTSTDAGMGDQPANPRRAHLLRYQRGGDDFGMKPDRRWAQSTPNHKNTPSRVEAQINSAPEQARNTRVSNFGPSGPLLPCITARQSVPADSDAASFRFGTGHTIPTLFEHVRARAASLHDTVVESLQEVARARADPFHEVADPAAADKAYWILNQVAVLLEGVPQALDGELREGCGCEKSGRDEAVVHGEDEDEDKDAAR</sequence>
<gene>
    <name evidence="2" type="ORF">JX265_012881</name>
</gene>
<dbReference type="AlphaFoldDB" id="A0A9P9W9Z7"/>
<evidence type="ECO:0000313" key="2">
    <source>
        <dbReference type="EMBL" id="KAI1852992.1"/>
    </source>
</evidence>
<organism evidence="2 3">
    <name type="scientific">Neoarthrinium moseri</name>
    <dbReference type="NCBI Taxonomy" id="1658444"/>
    <lineage>
        <taxon>Eukaryota</taxon>
        <taxon>Fungi</taxon>
        <taxon>Dikarya</taxon>
        <taxon>Ascomycota</taxon>
        <taxon>Pezizomycotina</taxon>
        <taxon>Sordariomycetes</taxon>
        <taxon>Xylariomycetidae</taxon>
        <taxon>Amphisphaeriales</taxon>
        <taxon>Apiosporaceae</taxon>
        <taxon>Neoarthrinium</taxon>
    </lineage>
</organism>
<name>A0A9P9W9Z7_9PEZI</name>
<reference evidence="2" key="1">
    <citation type="submission" date="2021-03" db="EMBL/GenBank/DDBJ databases">
        <title>Revisited historic fungal species revealed as producer of novel bioactive compounds through whole genome sequencing and comparative genomics.</title>
        <authorList>
            <person name="Vignolle G.A."/>
            <person name="Hochenegger N."/>
            <person name="Mach R.L."/>
            <person name="Mach-Aigner A.R."/>
            <person name="Javad Rahimi M."/>
            <person name="Salim K.A."/>
            <person name="Chan C.M."/>
            <person name="Lim L.B.L."/>
            <person name="Cai F."/>
            <person name="Druzhinina I.S."/>
            <person name="U'Ren J.M."/>
            <person name="Derntl C."/>
        </authorList>
    </citation>
    <scope>NUCLEOTIDE SEQUENCE</scope>
    <source>
        <strain evidence="2">TUCIM 5799</strain>
    </source>
</reference>
<evidence type="ECO:0000313" key="3">
    <source>
        <dbReference type="Proteomes" id="UP000829685"/>
    </source>
</evidence>
<dbReference type="Proteomes" id="UP000829685">
    <property type="component" value="Unassembled WGS sequence"/>
</dbReference>
<protein>
    <submittedName>
        <fullName evidence="2">Uncharacterized protein</fullName>
    </submittedName>
</protein>
<evidence type="ECO:0000256" key="1">
    <source>
        <dbReference type="SAM" id="MobiDB-lite"/>
    </source>
</evidence>
<dbReference type="EMBL" id="JAFIMR010000059">
    <property type="protein sequence ID" value="KAI1852992.1"/>
    <property type="molecule type" value="Genomic_DNA"/>
</dbReference>
<feature type="compositionally biased region" description="Polar residues" evidence="1">
    <location>
        <begin position="32"/>
        <end position="48"/>
    </location>
</feature>